<dbReference type="Pfam" id="PF00583">
    <property type="entry name" value="Acetyltransf_1"/>
    <property type="match status" value="1"/>
</dbReference>
<protein>
    <submittedName>
        <fullName evidence="5">Acyl-CoA N-acyltransferases (Nat)</fullName>
    </submittedName>
</protein>
<dbReference type="InterPro" id="IPR000182">
    <property type="entry name" value="GNAT_dom"/>
</dbReference>
<evidence type="ECO:0000259" key="4">
    <source>
        <dbReference type="PROSITE" id="PS51186"/>
    </source>
</evidence>
<dbReference type="OrthoDB" id="2744543at2759"/>
<evidence type="ECO:0000256" key="3">
    <source>
        <dbReference type="SAM" id="MobiDB-lite"/>
    </source>
</evidence>
<evidence type="ECO:0000313" key="5">
    <source>
        <dbReference type="EMBL" id="EPE35830.1"/>
    </source>
</evidence>
<dbReference type="RefSeq" id="XP_008076648.1">
    <property type="nucleotide sequence ID" value="XM_008078457.1"/>
</dbReference>
<evidence type="ECO:0000313" key="6">
    <source>
        <dbReference type="Proteomes" id="UP000016922"/>
    </source>
</evidence>
<reference evidence="5 6" key="1">
    <citation type="journal article" date="2013" name="BMC Genomics">
        <title>Genomics-driven discovery of the pneumocandin biosynthetic gene cluster in the fungus Glarea lozoyensis.</title>
        <authorList>
            <person name="Chen L."/>
            <person name="Yue Q."/>
            <person name="Zhang X."/>
            <person name="Xiang M."/>
            <person name="Wang C."/>
            <person name="Li S."/>
            <person name="Che Y."/>
            <person name="Ortiz-Lopez F.J."/>
            <person name="Bills G.F."/>
            <person name="Liu X."/>
            <person name="An Z."/>
        </authorList>
    </citation>
    <scope>NUCLEOTIDE SEQUENCE [LARGE SCALE GENOMIC DNA]</scope>
    <source>
        <strain evidence="6">ATCC 20868 / MF5171</strain>
    </source>
</reference>
<feature type="region of interest" description="Disordered" evidence="3">
    <location>
        <begin position="435"/>
        <end position="455"/>
    </location>
</feature>
<dbReference type="SUPFAM" id="SSF55729">
    <property type="entry name" value="Acyl-CoA N-acyltransferases (Nat)"/>
    <property type="match status" value="1"/>
</dbReference>
<dbReference type="Gene3D" id="3.40.630.30">
    <property type="match status" value="1"/>
</dbReference>
<dbReference type="HOGENOM" id="CLU_601355_0_0_1"/>
<organism evidence="5 6">
    <name type="scientific">Glarea lozoyensis (strain ATCC 20868 / MF5171)</name>
    <dbReference type="NCBI Taxonomy" id="1116229"/>
    <lineage>
        <taxon>Eukaryota</taxon>
        <taxon>Fungi</taxon>
        <taxon>Dikarya</taxon>
        <taxon>Ascomycota</taxon>
        <taxon>Pezizomycotina</taxon>
        <taxon>Leotiomycetes</taxon>
        <taxon>Helotiales</taxon>
        <taxon>Helotiaceae</taxon>
        <taxon>Glarea</taxon>
    </lineage>
</organism>
<accession>S3DDN3</accession>
<proteinExistence type="predicted"/>
<dbReference type="InterPro" id="IPR050832">
    <property type="entry name" value="Bact_Acetyltransf"/>
</dbReference>
<keyword evidence="2 5" id="KW-0012">Acyltransferase</keyword>
<sequence length="455" mass="50874">MRDPFFHNPSHPFKNLTSCYPHIQYQLDYNAKAPSPTKPHPSFCPKAMSINLIIRPAALPDAAAIAKLHITARQETYRGMIPDSKLDAELDVSARETSWISILTAPKSLVFVALLDGEVCGFVSGGITDDVVYFPDNEDRKFDGEIWAIYLLGRVQGKGIGKALVKAMAERLSREGCESVIVWGLERNQGAKGFYERLGGKEVAKKMMVIADTNLEEVAYGWEDIRSLVTVPVIVPHAQDSALLSERQTRRRFEKVIVERGFEGNITVTPDPGEATKLAHLEHLSTSHWGEKDSRMVFWASSYTITARLDTTSGIGIVSRNSPDPDQWVWGAYRVIGQVDAQMADILAVGMALRIAKDENPTLSRFRVVEAGIVAAYFIRALGIDVELRWIPDGCEIDDALESNRAANEGAKHEPPLKGPDAFIKDAQAEYKHREKMKFRKKEAKQRKQRVCKKR</sequence>
<dbReference type="EMBL" id="KE145353">
    <property type="protein sequence ID" value="EPE35830.1"/>
    <property type="molecule type" value="Genomic_DNA"/>
</dbReference>
<dbReference type="PANTHER" id="PTHR43877">
    <property type="entry name" value="AMINOALKYLPHOSPHONATE N-ACETYLTRANSFERASE-RELATED-RELATED"/>
    <property type="match status" value="1"/>
</dbReference>
<name>S3DDN3_GLAL2</name>
<dbReference type="KEGG" id="glz:GLAREA_05168"/>
<evidence type="ECO:0000256" key="1">
    <source>
        <dbReference type="ARBA" id="ARBA00022679"/>
    </source>
</evidence>
<dbReference type="CDD" id="cd04301">
    <property type="entry name" value="NAT_SF"/>
    <property type="match status" value="1"/>
</dbReference>
<keyword evidence="1 5" id="KW-0808">Transferase</keyword>
<feature type="domain" description="N-acetyltransferase" evidence="4">
    <location>
        <begin position="52"/>
        <end position="225"/>
    </location>
</feature>
<gene>
    <name evidence="5" type="ORF">GLAREA_05168</name>
</gene>
<evidence type="ECO:0000256" key="2">
    <source>
        <dbReference type="ARBA" id="ARBA00023315"/>
    </source>
</evidence>
<keyword evidence="6" id="KW-1185">Reference proteome</keyword>
<dbReference type="AlphaFoldDB" id="S3DDN3"/>
<dbReference type="PANTHER" id="PTHR43877:SF2">
    <property type="entry name" value="AMINOALKYLPHOSPHONATE N-ACETYLTRANSFERASE-RELATED"/>
    <property type="match status" value="1"/>
</dbReference>
<dbReference type="Proteomes" id="UP000016922">
    <property type="component" value="Unassembled WGS sequence"/>
</dbReference>
<dbReference type="GeneID" id="19464222"/>
<dbReference type="InterPro" id="IPR016181">
    <property type="entry name" value="Acyl_CoA_acyltransferase"/>
</dbReference>
<dbReference type="GO" id="GO:0016747">
    <property type="term" value="F:acyltransferase activity, transferring groups other than amino-acyl groups"/>
    <property type="evidence" value="ECO:0007669"/>
    <property type="project" value="InterPro"/>
</dbReference>
<dbReference type="PROSITE" id="PS51186">
    <property type="entry name" value="GNAT"/>
    <property type="match status" value="1"/>
</dbReference>